<dbReference type="OrthoDB" id="9768127at2"/>
<dbReference type="Pfam" id="PF06723">
    <property type="entry name" value="MreB_Mbl"/>
    <property type="match status" value="1"/>
</dbReference>
<feature type="binding site" evidence="6">
    <location>
        <begin position="164"/>
        <end position="166"/>
    </location>
    <ligand>
        <name>ATP</name>
        <dbReference type="ChEBI" id="CHEBI:30616"/>
    </ligand>
</feature>
<dbReference type="InterPro" id="IPR043129">
    <property type="entry name" value="ATPase_NBD"/>
</dbReference>
<reference evidence="7 8" key="1">
    <citation type="submission" date="2017-03" db="EMBL/GenBank/DDBJ databases">
        <title>Draft Genome sequence of Marispirochaeta sp. strain JC444.</title>
        <authorList>
            <person name="Shivani Y."/>
            <person name="Subhash Y."/>
            <person name="Sasikala C."/>
            <person name="Ramana C."/>
        </authorList>
    </citation>
    <scope>NUCLEOTIDE SEQUENCE [LARGE SCALE GENOMIC DNA]</scope>
    <source>
        <strain evidence="7 8">JC444</strain>
    </source>
</reference>
<dbReference type="AlphaFoldDB" id="A0A1Y1S079"/>
<dbReference type="PANTHER" id="PTHR42749">
    <property type="entry name" value="CELL SHAPE-DETERMINING PROTEIN MREB"/>
    <property type="match status" value="1"/>
</dbReference>
<dbReference type="GO" id="GO:0005524">
    <property type="term" value="F:ATP binding"/>
    <property type="evidence" value="ECO:0007669"/>
    <property type="project" value="UniProtKB-KW"/>
</dbReference>
<gene>
    <name evidence="6" type="primary">mreB</name>
    <name evidence="7" type="ORF">B4O97_05935</name>
</gene>
<evidence type="ECO:0000256" key="6">
    <source>
        <dbReference type="HAMAP-Rule" id="MF_02207"/>
    </source>
</evidence>
<dbReference type="Proteomes" id="UP000192343">
    <property type="component" value="Unassembled WGS sequence"/>
</dbReference>
<dbReference type="PANTHER" id="PTHR42749:SF1">
    <property type="entry name" value="CELL SHAPE-DETERMINING PROTEIN MREB"/>
    <property type="match status" value="1"/>
</dbReference>
<comment type="subcellular location">
    <subcellularLocation>
        <location evidence="6">Cytoplasm</location>
    </subcellularLocation>
    <text evidence="6">Membrane-associated.</text>
</comment>
<dbReference type="CDD" id="cd10225">
    <property type="entry name" value="ASKHA_NBD_MreB-like"/>
    <property type="match status" value="1"/>
</dbReference>
<evidence type="ECO:0000256" key="3">
    <source>
        <dbReference type="ARBA" id="ARBA00022840"/>
    </source>
</evidence>
<protein>
    <recommendedName>
        <fullName evidence="6">Cell shape-determining protein MreB</fullName>
    </recommendedName>
</protein>
<comment type="similarity">
    <text evidence="5 6">Belongs to the FtsA/MreB family.</text>
</comment>
<dbReference type="InterPro" id="IPR004753">
    <property type="entry name" value="MreB"/>
</dbReference>
<keyword evidence="1 6" id="KW-0963">Cytoplasm</keyword>
<dbReference type="GO" id="GO:0005737">
    <property type="term" value="C:cytoplasm"/>
    <property type="evidence" value="ECO:0007669"/>
    <property type="project" value="UniProtKB-SubCell"/>
</dbReference>
<dbReference type="STRING" id="1963862.B4O97_05935"/>
<comment type="caution">
    <text evidence="6">Lacks conserved residue(s) required for the propagation of feature annotation.</text>
</comment>
<evidence type="ECO:0000313" key="8">
    <source>
        <dbReference type="Proteomes" id="UP000192343"/>
    </source>
</evidence>
<sequence length="347" mass="37446">MGAFNIADAFSTEIGIDLGTCNTLIYVRGKGIVISEPSVVAVERGTKKVVAVGVEAKRMLWKTPGDIIAIRPLRDGVIADLETTEKMIRYFISKVLPRRWFVKPRMVIGVPTCITEVERRAVEEAAYKAGAREVKVIEESLAAAIGAKIPIFEPAGHMICDIGGGTTEISVISLGGMVVSKAIRIGGDEFDEAIIKHVRNVHNLIVGEQTAENLKIKIGNAIADKTIEKMEIKGTDAITGLPRRLEIDSVEVREALQEPINAVIEEIKRTLGQTPPELAADIVERGIVMTGGGSLLKGLPKLISKETGVPVILAEDPLLCVANGAGMYFQHTKDMASNQTIYNNLNS</sequence>
<dbReference type="RefSeq" id="WP_083049154.1">
    <property type="nucleotide sequence ID" value="NZ_CAXXQO010000004.1"/>
</dbReference>
<dbReference type="Gene3D" id="3.30.420.40">
    <property type="match status" value="2"/>
</dbReference>
<dbReference type="GO" id="GO:0008360">
    <property type="term" value="P:regulation of cell shape"/>
    <property type="evidence" value="ECO:0007669"/>
    <property type="project" value="UniProtKB-UniRule"/>
</dbReference>
<keyword evidence="2 6" id="KW-0547">Nucleotide-binding</keyword>
<comment type="caution">
    <text evidence="7">The sequence shown here is derived from an EMBL/GenBank/DDBJ whole genome shotgun (WGS) entry which is preliminary data.</text>
</comment>
<keyword evidence="4 6" id="KW-0133">Cell shape</keyword>
<keyword evidence="8" id="KW-1185">Reference proteome</keyword>
<evidence type="ECO:0000313" key="7">
    <source>
        <dbReference type="EMBL" id="ORC36603.1"/>
    </source>
</evidence>
<organism evidence="7 8">
    <name type="scientific">Marispirochaeta aestuarii</name>
    <dbReference type="NCBI Taxonomy" id="1963862"/>
    <lineage>
        <taxon>Bacteria</taxon>
        <taxon>Pseudomonadati</taxon>
        <taxon>Spirochaetota</taxon>
        <taxon>Spirochaetia</taxon>
        <taxon>Spirochaetales</taxon>
        <taxon>Spirochaetaceae</taxon>
        <taxon>Marispirochaeta</taxon>
    </lineage>
</organism>
<evidence type="ECO:0000256" key="1">
    <source>
        <dbReference type="ARBA" id="ARBA00022490"/>
    </source>
</evidence>
<dbReference type="NCBIfam" id="TIGR00904">
    <property type="entry name" value="mreB"/>
    <property type="match status" value="1"/>
</dbReference>
<dbReference type="GO" id="GO:0000902">
    <property type="term" value="P:cell morphogenesis"/>
    <property type="evidence" value="ECO:0007669"/>
    <property type="project" value="InterPro"/>
</dbReference>
<comment type="function">
    <text evidence="6">Forms membrane-associated dynamic filaments that are essential for cell shape determination. Acts by regulating cell wall synthesis and cell elongation, and thus cell shape. A feedback loop between cell geometry and MreB localization may maintain elongated cell shape by targeting cell wall growth to regions of negative cell wall curvature.</text>
</comment>
<dbReference type="EMBL" id="MWQY01000005">
    <property type="protein sequence ID" value="ORC36603.1"/>
    <property type="molecule type" value="Genomic_DNA"/>
</dbReference>
<accession>A0A1Y1S079</accession>
<proteinExistence type="inferred from homology"/>
<dbReference type="InterPro" id="IPR056546">
    <property type="entry name" value="MreB_MamK-like"/>
</dbReference>
<comment type="subunit">
    <text evidence="6">Forms polymers.</text>
</comment>
<evidence type="ECO:0000256" key="4">
    <source>
        <dbReference type="ARBA" id="ARBA00022960"/>
    </source>
</evidence>
<name>A0A1Y1S079_9SPIO</name>
<dbReference type="PRINTS" id="PR01652">
    <property type="entry name" value="SHAPEPROTEIN"/>
</dbReference>
<keyword evidence="3 6" id="KW-0067">ATP-binding</keyword>
<dbReference type="SUPFAM" id="SSF53067">
    <property type="entry name" value="Actin-like ATPase domain"/>
    <property type="match status" value="2"/>
</dbReference>
<evidence type="ECO:0000256" key="2">
    <source>
        <dbReference type="ARBA" id="ARBA00022741"/>
    </source>
</evidence>
<evidence type="ECO:0000256" key="5">
    <source>
        <dbReference type="ARBA" id="ARBA00023458"/>
    </source>
</evidence>
<feature type="binding site" evidence="6">
    <location>
        <begin position="212"/>
        <end position="215"/>
    </location>
    <ligand>
        <name>ATP</name>
        <dbReference type="ChEBI" id="CHEBI:30616"/>
    </ligand>
</feature>
<dbReference type="NCBIfam" id="NF010539">
    <property type="entry name" value="PRK13927.1"/>
    <property type="match status" value="1"/>
</dbReference>
<dbReference type="HAMAP" id="MF_02207">
    <property type="entry name" value="MreB"/>
    <property type="match status" value="1"/>
</dbReference>
<feature type="binding site" evidence="6">
    <location>
        <begin position="292"/>
        <end position="295"/>
    </location>
    <ligand>
        <name>ATP</name>
        <dbReference type="ChEBI" id="CHEBI:30616"/>
    </ligand>
</feature>